<dbReference type="EMBL" id="BONY01000015">
    <property type="protein sequence ID" value="GIH04813.1"/>
    <property type="molecule type" value="Genomic_DNA"/>
</dbReference>
<proteinExistence type="predicted"/>
<name>A0A8J3VGE8_9ACTN</name>
<dbReference type="SUPFAM" id="SSF50022">
    <property type="entry name" value="ISP domain"/>
    <property type="match status" value="1"/>
</dbReference>
<evidence type="ECO:0000256" key="3">
    <source>
        <dbReference type="ARBA" id="ARBA00023004"/>
    </source>
</evidence>
<dbReference type="InterPro" id="IPR017941">
    <property type="entry name" value="Rieske_2Fe-2S"/>
</dbReference>
<dbReference type="Gene3D" id="2.102.10.10">
    <property type="entry name" value="Rieske [2Fe-2S] iron-sulphur domain"/>
    <property type="match status" value="1"/>
</dbReference>
<accession>A0A8J3VGE8</accession>
<keyword evidence="1" id="KW-0001">2Fe-2S</keyword>
<sequence>MQQEELGRRALLISAGCAALGLLGACGSDPAPSPPAQAGPAPNGGLVRTADVPVGGGVVSADGVLVLQLKAGEFTAFDATCPHQNFRVQPPDSSGTITCMGHMSHFRAADGTVIDGPALGLGGLRQVAVKVSGAEVVRA</sequence>
<keyword evidence="3" id="KW-0408">Iron</keyword>
<dbReference type="GO" id="GO:0051537">
    <property type="term" value="F:2 iron, 2 sulfur cluster binding"/>
    <property type="evidence" value="ECO:0007669"/>
    <property type="project" value="UniProtKB-KW"/>
</dbReference>
<dbReference type="GO" id="GO:0016705">
    <property type="term" value="F:oxidoreductase activity, acting on paired donors, with incorporation or reduction of molecular oxygen"/>
    <property type="evidence" value="ECO:0007669"/>
    <property type="project" value="UniProtKB-ARBA"/>
</dbReference>
<evidence type="ECO:0000259" key="5">
    <source>
        <dbReference type="PROSITE" id="PS51296"/>
    </source>
</evidence>
<evidence type="ECO:0000256" key="1">
    <source>
        <dbReference type="ARBA" id="ARBA00022714"/>
    </source>
</evidence>
<evidence type="ECO:0000313" key="7">
    <source>
        <dbReference type="Proteomes" id="UP000612899"/>
    </source>
</evidence>
<comment type="caution">
    <text evidence="6">The sequence shown here is derived from an EMBL/GenBank/DDBJ whole genome shotgun (WGS) entry which is preliminary data.</text>
</comment>
<gene>
    <name evidence="6" type="ORF">Rhe02_28800</name>
</gene>
<reference evidence="6" key="1">
    <citation type="submission" date="2021-01" db="EMBL/GenBank/DDBJ databases">
        <title>Whole genome shotgun sequence of Rhizocola hellebori NBRC 109834.</title>
        <authorList>
            <person name="Komaki H."/>
            <person name="Tamura T."/>
        </authorList>
    </citation>
    <scope>NUCLEOTIDE SEQUENCE</scope>
    <source>
        <strain evidence="6">NBRC 109834</strain>
    </source>
</reference>
<keyword evidence="2" id="KW-0479">Metal-binding</keyword>
<dbReference type="PROSITE" id="PS51318">
    <property type="entry name" value="TAT"/>
    <property type="match status" value="1"/>
</dbReference>
<evidence type="ECO:0000313" key="6">
    <source>
        <dbReference type="EMBL" id="GIH04813.1"/>
    </source>
</evidence>
<keyword evidence="7" id="KW-1185">Reference proteome</keyword>
<dbReference type="GO" id="GO:0004497">
    <property type="term" value="F:monooxygenase activity"/>
    <property type="evidence" value="ECO:0007669"/>
    <property type="project" value="UniProtKB-ARBA"/>
</dbReference>
<dbReference type="InterPro" id="IPR006311">
    <property type="entry name" value="TAT_signal"/>
</dbReference>
<feature type="domain" description="Rieske" evidence="5">
    <location>
        <begin position="44"/>
        <end position="138"/>
    </location>
</feature>
<dbReference type="GO" id="GO:0046872">
    <property type="term" value="F:metal ion binding"/>
    <property type="evidence" value="ECO:0007669"/>
    <property type="project" value="UniProtKB-KW"/>
</dbReference>
<organism evidence="6 7">
    <name type="scientific">Rhizocola hellebori</name>
    <dbReference type="NCBI Taxonomy" id="1392758"/>
    <lineage>
        <taxon>Bacteria</taxon>
        <taxon>Bacillati</taxon>
        <taxon>Actinomycetota</taxon>
        <taxon>Actinomycetes</taxon>
        <taxon>Micromonosporales</taxon>
        <taxon>Micromonosporaceae</taxon>
        <taxon>Rhizocola</taxon>
    </lineage>
</organism>
<evidence type="ECO:0000256" key="2">
    <source>
        <dbReference type="ARBA" id="ARBA00022723"/>
    </source>
</evidence>
<dbReference type="CDD" id="cd03467">
    <property type="entry name" value="Rieske"/>
    <property type="match status" value="1"/>
</dbReference>
<dbReference type="InterPro" id="IPR036922">
    <property type="entry name" value="Rieske_2Fe-2S_sf"/>
</dbReference>
<dbReference type="PROSITE" id="PS51296">
    <property type="entry name" value="RIESKE"/>
    <property type="match status" value="1"/>
</dbReference>
<dbReference type="Pfam" id="PF00355">
    <property type="entry name" value="Rieske"/>
    <property type="match status" value="1"/>
</dbReference>
<evidence type="ECO:0000256" key="4">
    <source>
        <dbReference type="ARBA" id="ARBA00023014"/>
    </source>
</evidence>
<keyword evidence="4" id="KW-0411">Iron-sulfur</keyword>
<dbReference type="RefSeq" id="WP_203908691.1">
    <property type="nucleotide sequence ID" value="NZ_BONY01000015.1"/>
</dbReference>
<dbReference type="AlphaFoldDB" id="A0A8J3VGE8"/>
<protein>
    <recommendedName>
        <fullName evidence="5">Rieske domain-containing protein</fullName>
    </recommendedName>
</protein>
<dbReference type="Proteomes" id="UP000612899">
    <property type="component" value="Unassembled WGS sequence"/>
</dbReference>